<dbReference type="EMBL" id="BAAAUX010000016">
    <property type="protein sequence ID" value="GAA2801004.1"/>
    <property type="molecule type" value="Genomic_DNA"/>
</dbReference>
<dbReference type="SMART" id="SM00220">
    <property type="entry name" value="S_TKc"/>
    <property type="match status" value="1"/>
</dbReference>
<evidence type="ECO:0000313" key="4">
    <source>
        <dbReference type="Proteomes" id="UP001500979"/>
    </source>
</evidence>
<proteinExistence type="predicted"/>
<comment type="caution">
    <text evidence="3">The sequence shown here is derived from an EMBL/GenBank/DDBJ whole genome shotgun (WGS) entry which is preliminary data.</text>
</comment>
<dbReference type="InterPro" id="IPR011009">
    <property type="entry name" value="Kinase-like_dom_sf"/>
</dbReference>
<dbReference type="Gene3D" id="1.10.510.10">
    <property type="entry name" value="Transferase(Phosphotransferase) domain 1"/>
    <property type="match status" value="1"/>
</dbReference>
<keyword evidence="1" id="KW-0472">Membrane</keyword>
<feature type="transmembrane region" description="Helical" evidence="1">
    <location>
        <begin position="708"/>
        <end position="725"/>
    </location>
</feature>
<feature type="domain" description="Protein kinase" evidence="2">
    <location>
        <begin position="126"/>
        <end position="411"/>
    </location>
</feature>
<evidence type="ECO:0000256" key="1">
    <source>
        <dbReference type="SAM" id="Phobius"/>
    </source>
</evidence>
<protein>
    <recommendedName>
        <fullName evidence="2">Protein kinase domain-containing protein</fullName>
    </recommendedName>
</protein>
<dbReference type="PROSITE" id="PS00109">
    <property type="entry name" value="PROTEIN_KINASE_TYR"/>
    <property type="match status" value="1"/>
</dbReference>
<keyword evidence="1" id="KW-1133">Transmembrane helix</keyword>
<dbReference type="Proteomes" id="UP001500979">
    <property type="component" value="Unassembled WGS sequence"/>
</dbReference>
<name>A0ABN3VFW5_9PSEU</name>
<evidence type="ECO:0000259" key="2">
    <source>
        <dbReference type="PROSITE" id="PS50011"/>
    </source>
</evidence>
<keyword evidence="4" id="KW-1185">Reference proteome</keyword>
<evidence type="ECO:0000313" key="3">
    <source>
        <dbReference type="EMBL" id="GAA2801004.1"/>
    </source>
</evidence>
<gene>
    <name evidence="3" type="ORF">GCM10010470_40100</name>
</gene>
<dbReference type="Pfam" id="PF00069">
    <property type="entry name" value="Pkinase"/>
    <property type="match status" value="1"/>
</dbReference>
<dbReference type="SUPFAM" id="SSF56112">
    <property type="entry name" value="Protein kinase-like (PK-like)"/>
    <property type="match status" value="1"/>
</dbReference>
<accession>A0ABN3VFW5</accession>
<dbReference type="PROSITE" id="PS50011">
    <property type="entry name" value="PROTEIN_KINASE_DOM"/>
    <property type="match status" value="1"/>
</dbReference>
<organism evidence="3 4">
    <name type="scientific">Saccharopolyspora taberi</name>
    <dbReference type="NCBI Taxonomy" id="60895"/>
    <lineage>
        <taxon>Bacteria</taxon>
        <taxon>Bacillati</taxon>
        <taxon>Actinomycetota</taxon>
        <taxon>Actinomycetes</taxon>
        <taxon>Pseudonocardiales</taxon>
        <taxon>Pseudonocardiaceae</taxon>
        <taxon>Saccharopolyspora</taxon>
    </lineage>
</organism>
<keyword evidence="1" id="KW-0812">Transmembrane</keyword>
<sequence length="770" mass="85276">MAPDRTASRVRELLRECRRLPEHRGKATVLSKWTADDWRIAFAELPLDASTFQDRFEVDLDELISELRDWRRKAGGQAGSLGGDIGLLMLTLICLRFSASSRSGADHEHDCSEDCEPLVADPDVQQAICRLYAPGNFPSDLPNLGDRDQQAIAKHEWAMVDPGSLRFHRHGTTSFILSGDTGLSHGRRAKFALKCLIYPYLRIPAIARATVGYRAAYGRTGDAEHMVGVWASGDSWILMDFVDGEQLDAYLERRLGREKPGLGLKLGVLEELGSALLSALEELEQHGVQHGDLSMSNILVVTRGDRVIFRLIDIGPNYLHTQPIPGAGGADRQYVAPEVRSHGADLQRADLYSLGRLLINFAGASGPPAGIVPDDFYSEAPLLARFVEDLVDSDPARRLVLFEARAGEPIYPRLKRAFTREVAAVRAIRKASLTHSRSPWYMHLRELVRPLSGVPAQQRRLWKFRQEHGSGDEHARSEMGHLRRLHFWTMTNATLFYLSASVIVMWWLRDLGLSWDTRVISLLQVVTGSSRDRLPLVDDIRAADYPIPDAWGSLPARIVALSFAFAAVKYYQNIFAGLTPLVASRADPAVRRPAVIAEFAVRAMTVIPPVLTLTPTLVQRDWWPICTALGITATFLCNLACVHFTRAATACAVTAGLTTVPREAGNPDRPDVAGVRELGDWTGSAAFYGVACWTIGLLIFTTVLRDTLVYALAVTAINVILFYVLRCGVNARYIRAGLVRSCLAAERLGRLNERRTQGEQQARAIEPARP</sequence>
<dbReference type="InterPro" id="IPR008266">
    <property type="entry name" value="Tyr_kinase_AS"/>
</dbReference>
<feature type="transmembrane region" description="Helical" evidence="1">
    <location>
        <begin position="485"/>
        <end position="508"/>
    </location>
</feature>
<feature type="transmembrane region" description="Helical" evidence="1">
    <location>
        <begin position="685"/>
        <end position="702"/>
    </location>
</feature>
<dbReference type="RefSeq" id="WP_344681896.1">
    <property type="nucleotide sequence ID" value="NZ_BAAAUX010000016.1"/>
</dbReference>
<reference evidence="3 4" key="1">
    <citation type="journal article" date="2019" name="Int. J. Syst. Evol. Microbiol.">
        <title>The Global Catalogue of Microorganisms (GCM) 10K type strain sequencing project: providing services to taxonomists for standard genome sequencing and annotation.</title>
        <authorList>
            <consortium name="The Broad Institute Genomics Platform"/>
            <consortium name="The Broad Institute Genome Sequencing Center for Infectious Disease"/>
            <person name="Wu L."/>
            <person name="Ma J."/>
        </authorList>
    </citation>
    <scope>NUCLEOTIDE SEQUENCE [LARGE SCALE GENOMIC DNA]</scope>
    <source>
        <strain evidence="3 4">JCM 9383</strain>
    </source>
</reference>
<dbReference type="InterPro" id="IPR000719">
    <property type="entry name" value="Prot_kinase_dom"/>
</dbReference>